<comment type="caution">
    <text evidence="1">The sequence shown here is derived from an EMBL/GenBank/DDBJ whole genome shotgun (WGS) entry which is preliminary data.</text>
</comment>
<protein>
    <submittedName>
        <fullName evidence="1">Uncharacterized protein</fullName>
    </submittedName>
</protein>
<sequence>MPKLLIVLVLSAIILVASFSVLTGLVDTPFIRTKYGKLEGFNDVVPAYQQSQAVLFEDKLDNVINSNVLEDGADITIAAADEVVFTQEEINSFLNLKVVPKVSLKELTKSLPESLKAVILPVMSVTDFKISDVNVAFMEGYLVVSGHVGGEGRVPFYTVFTIQKYSDYRVRVNITKASLGLIDIKGGALNSLNENVNSRIEKQMVLLEKYRIDEIQVVKGSLKYKGVFPAGLINL</sequence>
<evidence type="ECO:0000313" key="1">
    <source>
        <dbReference type="EMBL" id="KKS17155.1"/>
    </source>
</evidence>
<dbReference type="EMBL" id="LCBS01000006">
    <property type="protein sequence ID" value="KKS17155.1"/>
    <property type="molecule type" value="Genomic_DNA"/>
</dbReference>
<dbReference type="Proteomes" id="UP000034163">
    <property type="component" value="Unassembled WGS sequence"/>
</dbReference>
<evidence type="ECO:0000313" key="2">
    <source>
        <dbReference type="Proteomes" id="UP000034163"/>
    </source>
</evidence>
<organism evidence="1 2">
    <name type="scientific">candidate division WWE3 bacterium GW2011_GWB1_41_6</name>
    <dbReference type="NCBI Taxonomy" id="1619112"/>
    <lineage>
        <taxon>Bacteria</taxon>
        <taxon>Katanobacteria</taxon>
    </lineage>
</organism>
<gene>
    <name evidence="1" type="ORF">UU72_C0006G0004</name>
</gene>
<accession>A0A0G0WWR0</accession>
<reference evidence="1 2" key="1">
    <citation type="journal article" date="2015" name="Nature">
        <title>rRNA introns, odd ribosomes, and small enigmatic genomes across a large radiation of phyla.</title>
        <authorList>
            <person name="Brown C.T."/>
            <person name="Hug L.A."/>
            <person name="Thomas B.C."/>
            <person name="Sharon I."/>
            <person name="Castelle C.J."/>
            <person name="Singh A."/>
            <person name="Wilkins M.J."/>
            <person name="Williams K.H."/>
            <person name="Banfield J.F."/>
        </authorList>
    </citation>
    <scope>NUCLEOTIDE SEQUENCE [LARGE SCALE GENOMIC DNA]</scope>
</reference>
<proteinExistence type="predicted"/>
<dbReference type="AlphaFoldDB" id="A0A0G0WWR0"/>
<name>A0A0G0WWR0_UNCKA</name>